<dbReference type="WBParaSite" id="nRc.2.0.1.t06809-RA">
    <property type="protein sequence ID" value="nRc.2.0.1.t06809-RA"/>
    <property type="gene ID" value="nRc.2.0.1.g06809"/>
</dbReference>
<proteinExistence type="predicted"/>
<reference evidence="2" key="1">
    <citation type="submission" date="2022-11" db="UniProtKB">
        <authorList>
            <consortium name="WormBaseParasite"/>
        </authorList>
    </citation>
    <scope>IDENTIFICATION</scope>
</reference>
<accession>A0A915HY44</accession>
<name>A0A915HY44_ROMCU</name>
<dbReference type="AlphaFoldDB" id="A0A915HY44"/>
<dbReference type="Proteomes" id="UP000887565">
    <property type="component" value="Unplaced"/>
</dbReference>
<evidence type="ECO:0000313" key="2">
    <source>
        <dbReference type="WBParaSite" id="nRc.2.0.1.t06809-RA"/>
    </source>
</evidence>
<evidence type="ECO:0000313" key="1">
    <source>
        <dbReference type="Proteomes" id="UP000887565"/>
    </source>
</evidence>
<sequence>YITHLKKLIFTRVKFGANLTPLQSLGVIVVKILDDVAGDRMFDQVDNFARKTFQNMRPLIGLFTIFTRHNGQFFVAANVRDLTGYFGSRIFFYRFLFAISQ</sequence>
<organism evidence="1 2">
    <name type="scientific">Romanomermis culicivorax</name>
    <name type="common">Nematode worm</name>
    <dbReference type="NCBI Taxonomy" id="13658"/>
    <lineage>
        <taxon>Eukaryota</taxon>
        <taxon>Metazoa</taxon>
        <taxon>Ecdysozoa</taxon>
        <taxon>Nematoda</taxon>
        <taxon>Enoplea</taxon>
        <taxon>Dorylaimia</taxon>
        <taxon>Mermithida</taxon>
        <taxon>Mermithoidea</taxon>
        <taxon>Mermithidae</taxon>
        <taxon>Romanomermis</taxon>
    </lineage>
</organism>
<protein>
    <submittedName>
        <fullName evidence="2">Uncharacterized protein</fullName>
    </submittedName>
</protein>
<keyword evidence="1" id="KW-1185">Reference proteome</keyword>